<dbReference type="Pfam" id="PF24883">
    <property type="entry name" value="NPHP3_N"/>
    <property type="match status" value="1"/>
</dbReference>
<dbReference type="Pfam" id="PF17100">
    <property type="entry name" value="NACHT_N"/>
    <property type="match status" value="1"/>
</dbReference>
<keyword evidence="1" id="KW-0677">Repeat</keyword>
<dbReference type="PANTHER" id="PTHR10039:SF16">
    <property type="entry name" value="GPI INOSITOL-DEACYLASE"/>
    <property type="match status" value="1"/>
</dbReference>
<evidence type="ECO:0000256" key="1">
    <source>
        <dbReference type="ARBA" id="ARBA00022737"/>
    </source>
</evidence>
<dbReference type="SUPFAM" id="SSF52540">
    <property type="entry name" value="P-loop containing nucleoside triphosphate hydrolases"/>
    <property type="match status" value="1"/>
</dbReference>
<sequence length="1617" mass="181731">MLTKLCAKLCCAQADGDADKAEPAIPHARRSINEGGASLTKSISPEVATTSSGHAAASPKDLWQVAFDNLDPKQKQWLSKEEQSPTKVIQEVISETETKYTEYKKKELIIRKHNGGEIKVREIAQNILAAALNVQQIITAIVSFDPSGHASSAWTIVSLGLTMVQRDIARRDAILEASEYLAEQLAYFSFLDSDRRYTNGAGDKQLDSALVGVYTAILEYTAEVKKIHHESGFARIGSTLIPLTEQPLQKLRTVVENKITMAEKWATVTDRTYLKGQAADILAAIDKTVEELQKVQSTVLSRLSQKSRPETHSLTLAGVEDKGILEWLSQYDFSKAQNDTQDHRSPGTGDWLLKSKAYVEWKDCPGSIFWLHGVGKFSRHRSDEENTLTAGQAGCGKSVICSTVIGDVQRTCLDSSNMRLAYWYFQFNDPGSQRVENMLRAIIRQLHSNPLDGPVRRIWKEHGTKGSNPSNVMLQETLHKMINAYQGNVFLILDALDECPNAVNRKERSFLLAFLTELQEKCSDNIHILVTSRPEPDIIEHLKWCTALDLEEKQGSDILAFVKVKVEALDDRIAPKEVKTQIIHELLQDDKRRFRWADLQIKRLEECRNKSEILESLKTMPQTLHDIYISVIERINSKRSDIIFAKKILTWLCFRARPLTLTEVAAAAGLGVPEDIIKICTTSFVTYRRMDDEIRLAHFSVKEFLVSSQSTGQWHQLSTLNGHAMLAKQNLRILLQNTRRLLKEEAKQELLLDYAACNWHEHFKVCAVTTSLELEKLQEMVNQLFRHPTIYRNWRYISTEFEEQEVQPSPIGAASELGLIQTVNGLLEEGADPLKWFAYGSGPFQEPRNAVLLASENGHLDVLDLLLHKVFISLDLAEGVLNSVQRYGLTVKTLEDIFDTLSASGILYTGTESGVIHIDERIVVAAAKNERCGMDLMAILLDQYEETGVAIVPETEDVLETVLRNRGCGVDVLQVLLKRRNADVKIYPQIKKMLACPALLSDSAIVLLLAERRTEIDLDEKFIAGFAQYASETAMEVLLSTLNDDFLLAENVLVGAANNGLHVGVLRQILRRRQNRAQVSEDVLCTAVCNTNAPHCLEMLELLLDDCGPDFSISEKVMLKIVNKWIYAAEILNMLLHRQQAGFTVTHAILCQAASNPQGKDIFEILMNNGGLRISITEDILLNSRSEALICFLLDLEARSQIEALPLTEKVMSHAVRRFTTNTVKAIFRVRPMAKVSDNMFVEACSCDSSMLALLMKQPHGQLPVSKMLITLEKYGNHQSATEIIQLLLDRKLFEVDQEIVERFARNHPALELLLRTAPCVCITEKAAIRAAAASHEKALCILLDERIEDIPISEEFMIAVAGAEIPAKNLRRILAHCGPQVPITEKVLLAASYTLDAFQLLLHALGPDVPPFLTEKVVMLATYQKLSALPWLIERYGFQALPLTERVMVAAAATSLSGLQWLLHKWPAEIDYNDVWRAIWRFERNNCDYFNCYKPFILPTVQYKAASHIVRYTRAVDLSEEVFQSARNSSARDQDSIKRHYSGLMPLIQICIMHSLPVPVTERLVKVFKSCDADLIEAMREDVEKSGKYRRGPAGELEKMLLSCIQKHCGTSIVEI</sequence>
<dbReference type="Pfam" id="PF22939">
    <property type="entry name" value="WHD_GPIID"/>
    <property type="match status" value="1"/>
</dbReference>
<dbReference type="InterPro" id="IPR055530">
    <property type="entry name" value="DUF7104"/>
</dbReference>
<feature type="domain" description="GPI inositol-deacylase winged helix" evidence="3">
    <location>
        <begin position="644"/>
        <end position="709"/>
    </location>
</feature>
<evidence type="ECO:0000313" key="5">
    <source>
        <dbReference type="EMBL" id="GLA53842.1"/>
    </source>
</evidence>
<dbReference type="InterPro" id="IPR054471">
    <property type="entry name" value="GPIID_WHD"/>
</dbReference>
<protein>
    <recommendedName>
        <fullName evidence="7">NACHT domain-containing protein</fullName>
    </recommendedName>
</protein>
<comment type="caution">
    <text evidence="5">The sequence shown here is derived from an EMBL/GenBank/DDBJ whole genome shotgun (WGS) entry which is preliminary data.</text>
</comment>
<dbReference type="Gene3D" id="3.40.50.300">
    <property type="entry name" value="P-loop containing nucleotide triphosphate hydrolases"/>
    <property type="match status" value="1"/>
</dbReference>
<dbReference type="EMBL" id="BRPB01000087">
    <property type="protein sequence ID" value="GLA53842.1"/>
    <property type="molecule type" value="Genomic_DNA"/>
</dbReference>
<evidence type="ECO:0000313" key="6">
    <source>
        <dbReference type="Proteomes" id="UP001144191"/>
    </source>
</evidence>
<feature type="domain" description="Nephrocystin 3-like N-terminal" evidence="4">
    <location>
        <begin position="383"/>
        <end position="533"/>
    </location>
</feature>
<evidence type="ECO:0008006" key="7">
    <source>
        <dbReference type="Google" id="ProtNLM"/>
    </source>
</evidence>
<evidence type="ECO:0000259" key="2">
    <source>
        <dbReference type="Pfam" id="PF17100"/>
    </source>
</evidence>
<reference evidence="5" key="1">
    <citation type="submission" date="2022-07" db="EMBL/GenBank/DDBJ databases">
        <title>Taxonomy of Aspergillus series Nigri: significant species reduction supported by multi-species coalescent approaches.</title>
        <authorList>
            <person name="Bian C."/>
            <person name="Kusuya Y."/>
            <person name="Sklenar F."/>
            <person name="D'hooge E."/>
            <person name="Yaguchi T."/>
            <person name="Takahashi H."/>
            <person name="Hubka V."/>
        </authorList>
    </citation>
    <scope>NUCLEOTIDE SEQUENCE</scope>
    <source>
        <strain evidence="5">IFM 63604</strain>
    </source>
</reference>
<evidence type="ECO:0000259" key="3">
    <source>
        <dbReference type="Pfam" id="PF22939"/>
    </source>
</evidence>
<proteinExistence type="predicted"/>
<feature type="domain" description="NWD NACHT-NTPase N-terminal" evidence="2">
    <location>
        <begin position="73"/>
        <end position="241"/>
    </location>
</feature>
<name>A0A9W6A624_ASPNG</name>
<organism evidence="5 6">
    <name type="scientific">Aspergillus niger</name>
    <dbReference type="NCBI Taxonomy" id="5061"/>
    <lineage>
        <taxon>Eukaryota</taxon>
        <taxon>Fungi</taxon>
        <taxon>Dikarya</taxon>
        <taxon>Ascomycota</taxon>
        <taxon>Pezizomycotina</taxon>
        <taxon>Eurotiomycetes</taxon>
        <taxon>Eurotiomycetidae</taxon>
        <taxon>Eurotiales</taxon>
        <taxon>Aspergillaceae</taxon>
        <taxon>Aspergillus</taxon>
        <taxon>Aspergillus subgen. Circumdati</taxon>
    </lineage>
</organism>
<gene>
    <name evidence="5" type="ORF">AnigIFM63604_011146</name>
</gene>
<dbReference type="InterPro" id="IPR056884">
    <property type="entry name" value="NPHP3-like_N"/>
</dbReference>
<dbReference type="InterPro" id="IPR031359">
    <property type="entry name" value="NACHT_N"/>
</dbReference>
<dbReference type="InterPro" id="IPR027417">
    <property type="entry name" value="P-loop_NTPase"/>
</dbReference>
<dbReference type="Proteomes" id="UP001144191">
    <property type="component" value="Unassembled WGS sequence"/>
</dbReference>
<dbReference type="Pfam" id="PF23397">
    <property type="entry name" value="DUF7104"/>
    <property type="match status" value="1"/>
</dbReference>
<accession>A0A9W6A624</accession>
<dbReference type="PANTHER" id="PTHR10039">
    <property type="entry name" value="AMELOGENIN"/>
    <property type="match status" value="1"/>
</dbReference>
<evidence type="ECO:0000259" key="4">
    <source>
        <dbReference type="Pfam" id="PF24883"/>
    </source>
</evidence>